<keyword evidence="6" id="KW-1185">Reference proteome</keyword>
<evidence type="ECO:0000256" key="3">
    <source>
        <dbReference type="SAM" id="MobiDB-lite"/>
    </source>
</evidence>
<dbReference type="PROSITE" id="PS51304">
    <property type="entry name" value="GALECTIN"/>
    <property type="match status" value="1"/>
</dbReference>
<dbReference type="InterPro" id="IPR001079">
    <property type="entry name" value="Galectin_CRD"/>
</dbReference>
<evidence type="ECO:0000256" key="2">
    <source>
        <dbReference type="RuleBase" id="RU102079"/>
    </source>
</evidence>
<feature type="domain" description="Galectin" evidence="4">
    <location>
        <begin position="327"/>
        <end position="460"/>
    </location>
</feature>
<protein>
    <recommendedName>
        <fullName evidence="2">Galectin</fullName>
    </recommendedName>
</protein>
<dbReference type="AlphaFoldDB" id="A0AA36GCH3"/>
<dbReference type="PANTHER" id="PTHR11346:SF176">
    <property type="entry name" value="32 KDA BETA-GALACTOSIDE-BINDING LECTIN LEC-3"/>
    <property type="match status" value="1"/>
</dbReference>
<sequence length="464" mass="53613">MAGEPYKAVHQADHPNNEPGYVPPPFLAPAEEDEPTSDSKTQKLMARPLELDHSLTEDFEINSIGQFIHVYCNTTETADNFCLDVKKQEDSLMKVCADFTNATERGAHTLIEYKGKEGQTIKSYSLNPFDRNGTVDLRLRVLGKHVQTLTATLKGDIRQVRLFRVVGDQYDNPYERDLVFQEHNRLDITLQPLMTLTDISQISGIYGDGALADQEQIASSRRQPNPSKEKEQLYQRAWRLVIEVFRLLIQRQIIDLILELEQQLGNKWELSVFKVISYFSGRSTSGYHYKKYYRQNYYIYKDRRVGGPVPIHPYSGPASYSYRANGMTYYTSTPNCPNGCETRPKIPMPKVKRIDVLFKDSEGIPTFTLSLRWEENAVVVNTYQKVWVFPNKWADDEIRVHPIPVEDWRLFDLSIVHDGSQLIIYFDGQRFMDFEHRDRSKVLEKVLIQGDCEILRVAKDGQPV</sequence>
<evidence type="ECO:0000259" key="4">
    <source>
        <dbReference type="PROSITE" id="PS51304"/>
    </source>
</evidence>
<evidence type="ECO:0000313" key="6">
    <source>
        <dbReference type="Proteomes" id="UP001177023"/>
    </source>
</evidence>
<accession>A0AA36GCH3</accession>
<evidence type="ECO:0000256" key="1">
    <source>
        <dbReference type="ARBA" id="ARBA00022734"/>
    </source>
</evidence>
<reference evidence="5" key="1">
    <citation type="submission" date="2023-06" db="EMBL/GenBank/DDBJ databases">
        <authorList>
            <person name="Delattre M."/>
        </authorList>
    </citation>
    <scope>NUCLEOTIDE SEQUENCE</scope>
    <source>
        <strain evidence="5">AF72</strain>
    </source>
</reference>
<dbReference type="GO" id="GO:0016936">
    <property type="term" value="F:galactoside binding"/>
    <property type="evidence" value="ECO:0007669"/>
    <property type="project" value="TreeGrafter"/>
</dbReference>
<dbReference type="InterPro" id="IPR044156">
    <property type="entry name" value="Galectin-like"/>
</dbReference>
<proteinExistence type="predicted"/>
<dbReference type="Gene3D" id="2.60.120.200">
    <property type="match status" value="1"/>
</dbReference>
<evidence type="ECO:0000313" key="5">
    <source>
        <dbReference type="EMBL" id="CAJ0587196.1"/>
    </source>
</evidence>
<dbReference type="SUPFAM" id="SSF49899">
    <property type="entry name" value="Concanavalin A-like lectins/glucanases"/>
    <property type="match status" value="1"/>
</dbReference>
<dbReference type="Proteomes" id="UP001177023">
    <property type="component" value="Unassembled WGS sequence"/>
</dbReference>
<name>A0AA36GCH3_9BILA</name>
<feature type="region of interest" description="Disordered" evidence="3">
    <location>
        <begin position="1"/>
        <end position="40"/>
    </location>
</feature>
<organism evidence="5 6">
    <name type="scientific">Mesorhabditis spiculigera</name>
    <dbReference type="NCBI Taxonomy" id="96644"/>
    <lineage>
        <taxon>Eukaryota</taxon>
        <taxon>Metazoa</taxon>
        <taxon>Ecdysozoa</taxon>
        <taxon>Nematoda</taxon>
        <taxon>Chromadorea</taxon>
        <taxon>Rhabditida</taxon>
        <taxon>Rhabditina</taxon>
        <taxon>Rhabditomorpha</taxon>
        <taxon>Rhabditoidea</taxon>
        <taxon>Rhabditidae</taxon>
        <taxon>Mesorhabditinae</taxon>
        <taxon>Mesorhabditis</taxon>
    </lineage>
</organism>
<feature type="non-terminal residue" evidence="5">
    <location>
        <position position="464"/>
    </location>
</feature>
<dbReference type="PANTHER" id="PTHR11346">
    <property type="entry name" value="GALECTIN"/>
    <property type="match status" value="1"/>
</dbReference>
<comment type="caution">
    <text evidence="5">The sequence shown here is derived from an EMBL/GenBank/DDBJ whole genome shotgun (WGS) entry which is preliminary data.</text>
</comment>
<dbReference type="EMBL" id="CATQJA010002709">
    <property type="protein sequence ID" value="CAJ0587196.1"/>
    <property type="molecule type" value="Genomic_DNA"/>
</dbReference>
<dbReference type="Pfam" id="PF00337">
    <property type="entry name" value="Gal-bind_lectin"/>
    <property type="match status" value="1"/>
</dbReference>
<dbReference type="InterPro" id="IPR013320">
    <property type="entry name" value="ConA-like_dom_sf"/>
</dbReference>
<gene>
    <name evidence="5" type="ORF">MSPICULIGERA_LOCUS25173</name>
</gene>
<dbReference type="GO" id="GO:0030246">
    <property type="term" value="F:carbohydrate binding"/>
    <property type="evidence" value="ECO:0007669"/>
    <property type="project" value="UniProtKB-UniRule"/>
</dbReference>
<keyword evidence="1 2" id="KW-0430">Lectin</keyword>